<feature type="repeat" description="ANK" evidence="2">
    <location>
        <begin position="1151"/>
        <end position="1178"/>
    </location>
</feature>
<reference evidence="5 6" key="1">
    <citation type="journal article" date="2008" name="Genome Biol.">
        <title>The genome sequence of the model ascomycete fungus Podospora anserina.</title>
        <authorList>
            <person name="Espagne E."/>
            <person name="Lespinet O."/>
            <person name="Malagnac F."/>
            <person name="Da Silva C."/>
            <person name="Jaillon O."/>
            <person name="Porcel B.M."/>
            <person name="Couloux A."/>
            <person name="Aury J.-M."/>
            <person name="Segurens B."/>
            <person name="Poulain J."/>
            <person name="Anthouard V."/>
            <person name="Grossetete S."/>
            <person name="Khalili H."/>
            <person name="Coppin E."/>
            <person name="Dequard-Chablat M."/>
            <person name="Picard M."/>
            <person name="Contamine V."/>
            <person name="Arnaise S."/>
            <person name="Bourdais A."/>
            <person name="Berteaux-Lecellier V."/>
            <person name="Gautheret D."/>
            <person name="de Vries R.P."/>
            <person name="Battaglia E."/>
            <person name="Coutinho P.M."/>
            <person name="Danchin E.G.J."/>
            <person name="Henrissat B."/>
            <person name="El Khoury R."/>
            <person name="Sainsard-Chanet A."/>
            <person name="Boivin A."/>
            <person name="Pinan-Lucarre B."/>
            <person name="Sellem C.H."/>
            <person name="Debuchy R."/>
            <person name="Wincker P."/>
            <person name="Weissenbach J."/>
            <person name="Silar P."/>
        </authorList>
    </citation>
    <scope>NUCLEOTIDE SEQUENCE [LARGE SCALE GENOMIC DNA]</scope>
    <source>
        <strain evidence="6">S / ATCC MYA-4624 / DSM 980 / FGSC 10383</strain>
    </source>
</reference>
<keyword evidence="1" id="KW-0677">Repeat</keyword>
<keyword evidence="2" id="KW-0040">ANK repeat</keyword>
<dbReference type="eggNOG" id="KOG0504">
    <property type="taxonomic scope" value="Eukaryota"/>
</dbReference>
<dbReference type="Gene3D" id="1.25.40.20">
    <property type="entry name" value="Ankyrin repeat-containing domain"/>
    <property type="match status" value="4"/>
</dbReference>
<sequence length="1178" mass="127043">MDAQAATEPRTHSDYTVGWVCALPKEQTAATAMLDHKHVDLPKPPNDHNTYTLGSIGNHNIVIACLPKGEIGTNSAATVATSMANAFPSIKIGLMVGLGGGIPPKVRLGDVVISSPVGQYPGVVQWDLGKAKEGGKFERTGSLNNPPASLRTALTKLETEHEMSGSKIPQYLEDLKRKWPRLALKYASRDHLEDPFGVPDDPPRSQKAIQGLPSMESGAKQVDEYCDATFRDRLDEEFGGYVLCVEMEAAGLMNNFPCIVIRGICDYADSHKNKDWQEHAAAVAAAFAKELLQYVSYSPVGVTVYVLIIGVVHKEISATREDVTQIKSKFQKEEDKEVLDWLTTIDYGPQQSDYLNRRQPGTGQWLLDSEKFKGWLSASNQTLFCPGIPGAGKTILTSVVLDHLGSKFHNDPKIGIAYIYFNFQRQDKQKIDDLLASVLKQIAESQPSVPGSVKDLFDKHKAKRTRPSLDEILRVLQSVAATCSCVFIVVDALDECQTSESCRERFLSELFNLQKMHGINIFATSRSIMEIVDRFKTSISLEIRASTADVAQYLEGHISELPSFVQQDRRLREEIMAGISEAVDGMFLLAQIYLNLLYDKMTPNDIRSTLEVFRNQGQGRDEIQKVGALTSAYNQAMMRINGQMPGCKKLAMEVLTWITCAKRQLTTLELQHALATKPGKSELDDGDLPCIGDMVSVCAGLVTVDENNGIIRLVHYTTQEYLEGTRSRWNPNAELAITTTCVTYLSFTVFETGFCTTNRKLKERLQSNPLYDYAARNWGHHAHKAATSSQVVIHFLESKAKVEASSQALMATNWSRSYPIGSQHVPRNMTGLHLSGYFGVIEAADELLRSRPGPDLKDTCRRTPLWYAAQNGHEAVVKKLLAAGADVNTAAASFDGRTALQAAAGRGHLKVIEKLLAAGADVNAVAATSGRWTALQAVVATSGSWTALQAAARGGHLEVVEKLLVAGADINAAAATSIDGRTALQAAAEGGYLKVVEKLLVAGADVNTANSSNGRTALEAAAGGGHLEVVEKLLAAGADVNIIAATSGRWTALQAAAKGGHLEVVEKLLAAGADVNAAAATIDGRTALQAAARRGHLEVVEKLLVAGADVNTTNFSNGRTALQAAAEGGYLKVVEKLLVAGADVNTTNFSNGRTALEAAAGGGHLEVVEKLLAAGARH</sequence>
<dbReference type="Pfam" id="PF24883">
    <property type="entry name" value="NPHP3_N"/>
    <property type="match status" value="1"/>
</dbReference>
<evidence type="ECO:0000259" key="4">
    <source>
        <dbReference type="Pfam" id="PF24883"/>
    </source>
</evidence>
<feature type="repeat" description="ANK" evidence="2">
    <location>
        <begin position="1117"/>
        <end position="1149"/>
    </location>
</feature>
<accession>A0A090D5I1</accession>
<feature type="repeat" description="ANK" evidence="2">
    <location>
        <begin position="1083"/>
        <end position="1115"/>
    </location>
</feature>
<dbReference type="Pfam" id="PF00023">
    <property type="entry name" value="Ank"/>
    <property type="match status" value="2"/>
</dbReference>
<feature type="repeat" description="ANK" evidence="2">
    <location>
        <begin position="1048"/>
        <end position="1080"/>
    </location>
</feature>
<dbReference type="SUPFAM" id="SSF53167">
    <property type="entry name" value="Purine and uridine phosphorylases"/>
    <property type="match status" value="1"/>
</dbReference>
<dbReference type="GO" id="GO:0003824">
    <property type="term" value="F:catalytic activity"/>
    <property type="evidence" value="ECO:0007669"/>
    <property type="project" value="InterPro"/>
</dbReference>
<evidence type="ECO:0000259" key="3">
    <source>
        <dbReference type="Pfam" id="PF22939"/>
    </source>
</evidence>
<dbReference type="InterPro" id="IPR056884">
    <property type="entry name" value="NPHP3-like_N"/>
</dbReference>
<feature type="domain" description="Nephrocystin 3-like N-terminal" evidence="4">
    <location>
        <begin position="361"/>
        <end position="526"/>
    </location>
</feature>
<dbReference type="PANTHER" id="PTHR46082:SF11">
    <property type="entry name" value="AAA+ ATPASE DOMAIN-CONTAINING PROTEIN-RELATED"/>
    <property type="match status" value="1"/>
</dbReference>
<evidence type="ECO:0000256" key="1">
    <source>
        <dbReference type="ARBA" id="ARBA00022737"/>
    </source>
</evidence>
<dbReference type="AlphaFoldDB" id="A0A090D5I1"/>
<dbReference type="PANTHER" id="PTHR46082">
    <property type="entry name" value="ATP/GTP-BINDING PROTEIN-RELATED"/>
    <property type="match status" value="1"/>
</dbReference>
<dbReference type="SMART" id="SM00248">
    <property type="entry name" value="ANK"/>
    <property type="match status" value="10"/>
</dbReference>
<dbReference type="InterPro" id="IPR054471">
    <property type="entry name" value="GPIID_WHD"/>
</dbReference>
<proteinExistence type="predicted"/>
<dbReference type="InterPro" id="IPR002110">
    <property type="entry name" value="Ankyrin_rpt"/>
</dbReference>
<name>A0A090D5I1_PODAN</name>
<dbReference type="Pfam" id="PF12796">
    <property type="entry name" value="Ank_2"/>
    <property type="match status" value="3"/>
</dbReference>
<dbReference type="InterPro" id="IPR053137">
    <property type="entry name" value="NLR-like"/>
</dbReference>
<dbReference type="Proteomes" id="UP000001197">
    <property type="component" value="Chromosome 2"/>
</dbReference>
<dbReference type="InterPro" id="IPR035994">
    <property type="entry name" value="Nucleoside_phosphorylase_sf"/>
</dbReference>
<feature type="domain" description="GPI inositol-deacylase winged helix" evidence="3">
    <location>
        <begin position="646"/>
        <end position="724"/>
    </location>
</feature>
<organism evidence="5 6">
    <name type="scientific">Podospora anserina (strain S / ATCC MYA-4624 / DSM 980 / FGSC 10383)</name>
    <name type="common">Pleurage anserina</name>
    <dbReference type="NCBI Taxonomy" id="515849"/>
    <lineage>
        <taxon>Eukaryota</taxon>
        <taxon>Fungi</taxon>
        <taxon>Dikarya</taxon>
        <taxon>Ascomycota</taxon>
        <taxon>Pezizomycotina</taxon>
        <taxon>Sordariomycetes</taxon>
        <taxon>Sordariomycetidae</taxon>
        <taxon>Sordariales</taxon>
        <taxon>Podosporaceae</taxon>
        <taxon>Podospora</taxon>
        <taxon>Podospora anserina</taxon>
    </lineage>
</organism>
<dbReference type="Gene3D" id="3.40.50.1580">
    <property type="entry name" value="Nucleoside phosphorylase domain"/>
    <property type="match status" value="1"/>
</dbReference>
<dbReference type="InterPro" id="IPR027417">
    <property type="entry name" value="P-loop_NTPase"/>
</dbReference>
<protein>
    <submittedName>
        <fullName evidence="5">Uncharacterized protein</fullName>
    </submittedName>
</protein>
<dbReference type="PROSITE" id="PS50297">
    <property type="entry name" value="ANK_REP_REGION"/>
    <property type="match status" value="9"/>
</dbReference>
<dbReference type="PRINTS" id="PR01415">
    <property type="entry name" value="ANKYRIN"/>
</dbReference>
<feature type="repeat" description="ANK" evidence="2">
    <location>
        <begin position="895"/>
        <end position="927"/>
    </location>
</feature>
<dbReference type="Gene3D" id="3.40.50.300">
    <property type="entry name" value="P-loop containing nucleotide triphosphate hydrolases"/>
    <property type="match status" value="1"/>
</dbReference>
<evidence type="ECO:0000313" key="6">
    <source>
        <dbReference type="Proteomes" id="UP000001197"/>
    </source>
</evidence>
<dbReference type="Pfam" id="PF22939">
    <property type="entry name" value="WHD_GPIID"/>
    <property type="match status" value="1"/>
</dbReference>
<dbReference type="SUPFAM" id="SSF48403">
    <property type="entry name" value="Ankyrin repeat"/>
    <property type="match status" value="1"/>
</dbReference>
<feature type="repeat" description="ANK" evidence="2">
    <location>
        <begin position="1013"/>
        <end position="1045"/>
    </location>
</feature>
<dbReference type="GO" id="GO:0009116">
    <property type="term" value="P:nucleoside metabolic process"/>
    <property type="evidence" value="ECO:0007669"/>
    <property type="project" value="InterPro"/>
</dbReference>
<dbReference type="InterPro" id="IPR036770">
    <property type="entry name" value="Ankyrin_rpt-contain_sf"/>
</dbReference>
<dbReference type="EMBL" id="FO904937">
    <property type="protein sequence ID" value="CDP25848.1"/>
    <property type="molecule type" value="Genomic_DNA"/>
</dbReference>
<feature type="repeat" description="ANK" evidence="2">
    <location>
        <begin position="943"/>
        <end position="975"/>
    </location>
</feature>
<feature type="repeat" description="ANK" evidence="2">
    <location>
        <begin position="860"/>
        <end position="892"/>
    </location>
</feature>
<evidence type="ECO:0000313" key="5">
    <source>
        <dbReference type="EMBL" id="CDP25848.1"/>
    </source>
</evidence>
<dbReference type="PROSITE" id="PS50088">
    <property type="entry name" value="ANK_REPEAT"/>
    <property type="match status" value="9"/>
</dbReference>
<dbReference type="InParanoid" id="A0A090D5I1"/>
<reference evidence="6" key="2">
    <citation type="journal article" date="2014" name="Genetics">
        <title>Maintaining two mating types: Structure of the mating type locus and its role in heterokaryosis in Podospora anserina.</title>
        <authorList>
            <person name="Grognet P."/>
            <person name="Bidard F."/>
            <person name="Kuchly C."/>
            <person name="Tong L.C.H."/>
            <person name="Coppin E."/>
            <person name="Benkhali J.A."/>
            <person name="Couloux A."/>
            <person name="Wincker P."/>
            <person name="Debuchy R."/>
            <person name="Silar P."/>
        </authorList>
    </citation>
    <scope>GENOME REANNOTATION</scope>
    <source>
        <strain evidence="6">S / ATCC MYA-4624 / DSM 980 / FGSC 10383</strain>
    </source>
</reference>
<evidence type="ECO:0000256" key="2">
    <source>
        <dbReference type="PROSITE-ProRule" id="PRU00023"/>
    </source>
</evidence>
<feature type="repeat" description="ANK" evidence="2">
    <location>
        <begin position="979"/>
        <end position="1011"/>
    </location>
</feature>
<dbReference type="SUPFAM" id="SSF52540">
    <property type="entry name" value="P-loop containing nucleoside triphosphate hydrolases"/>
    <property type="match status" value="1"/>
</dbReference>
<keyword evidence="6" id="KW-1185">Reference proteome</keyword>